<accession>A0A084UBL8</accession>
<dbReference type="EMBL" id="JMQM01000001">
    <property type="protein sequence ID" value="KFB10354.1"/>
    <property type="molecule type" value="Genomic_DNA"/>
</dbReference>
<dbReference type="PATRIC" id="fig|472175.3.peg.1400"/>
<dbReference type="Pfam" id="PF08299">
    <property type="entry name" value="Bac_DnaA_C"/>
    <property type="match status" value="1"/>
</dbReference>
<dbReference type="eggNOG" id="COG0593">
    <property type="taxonomic scope" value="Bacteria"/>
</dbReference>
<dbReference type="InterPro" id="IPR010921">
    <property type="entry name" value="Trp_repressor/repl_initiator"/>
</dbReference>
<dbReference type="SMART" id="SM00760">
    <property type="entry name" value="Bac_DnaA_C"/>
    <property type="match status" value="1"/>
</dbReference>
<dbReference type="Gene3D" id="1.10.1750.10">
    <property type="match status" value="1"/>
</dbReference>
<dbReference type="GO" id="GO:0006275">
    <property type="term" value="P:regulation of DNA replication"/>
    <property type="evidence" value="ECO:0007669"/>
    <property type="project" value="InterPro"/>
</dbReference>
<evidence type="ECO:0000313" key="4">
    <source>
        <dbReference type="Proteomes" id="UP000053675"/>
    </source>
</evidence>
<feature type="coiled-coil region" evidence="1">
    <location>
        <begin position="6"/>
        <end position="52"/>
    </location>
</feature>
<dbReference type="InterPro" id="IPR013159">
    <property type="entry name" value="DnaA_C"/>
</dbReference>
<dbReference type="GO" id="GO:0006270">
    <property type="term" value="P:DNA replication initiation"/>
    <property type="evidence" value="ECO:0007669"/>
    <property type="project" value="InterPro"/>
</dbReference>
<evidence type="ECO:0000259" key="2">
    <source>
        <dbReference type="SMART" id="SM00760"/>
    </source>
</evidence>
<evidence type="ECO:0000256" key="1">
    <source>
        <dbReference type="SAM" id="Coils"/>
    </source>
</evidence>
<keyword evidence="4" id="KW-1185">Reference proteome</keyword>
<protein>
    <submittedName>
        <fullName evidence="3">Chromosomal replication initiator protein DnaA</fullName>
    </submittedName>
</protein>
<name>A0A084UBL8_9HYPH</name>
<comment type="caution">
    <text evidence="3">The sequence shown here is derived from an EMBL/GenBank/DDBJ whole genome shotgun (WGS) entry which is preliminary data.</text>
</comment>
<proteinExistence type="predicted"/>
<dbReference type="PANTHER" id="PTHR30050">
    <property type="entry name" value="CHROMOSOMAL REPLICATION INITIATOR PROTEIN DNAA"/>
    <property type="match status" value="1"/>
</dbReference>
<dbReference type="GO" id="GO:0043565">
    <property type="term" value="F:sequence-specific DNA binding"/>
    <property type="evidence" value="ECO:0007669"/>
    <property type="project" value="InterPro"/>
</dbReference>
<reference evidence="3 4" key="1">
    <citation type="submission" date="2014-05" db="EMBL/GenBank/DDBJ databases">
        <title>Draft Genome Sequence of Nitratireductor basaltis Strain UMTGB225, A Marine Bacterium Isolated from Green Barrel Tunicate.</title>
        <authorList>
            <person name="Gan H.Y."/>
        </authorList>
    </citation>
    <scope>NUCLEOTIDE SEQUENCE [LARGE SCALE GENOMIC DNA]</scope>
    <source>
        <strain evidence="3 4">UMTGB225</strain>
    </source>
</reference>
<organism evidence="3 4">
    <name type="scientific">Nitratireductor basaltis</name>
    <dbReference type="NCBI Taxonomy" id="472175"/>
    <lineage>
        <taxon>Bacteria</taxon>
        <taxon>Pseudomonadati</taxon>
        <taxon>Pseudomonadota</taxon>
        <taxon>Alphaproteobacteria</taxon>
        <taxon>Hyphomicrobiales</taxon>
        <taxon>Phyllobacteriaceae</taxon>
        <taxon>Nitratireductor</taxon>
    </lineage>
</organism>
<feature type="domain" description="Chromosomal replication initiator DnaA C-terminal" evidence="2">
    <location>
        <begin position="97"/>
        <end position="166"/>
    </location>
</feature>
<dbReference type="PANTHER" id="PTHR30050:SF4">
    <property type="entry name" value="ATP-BINDING PROTEIN RV3427C IN INSERTION SEQUENCE-RELATED"/>
    <property type="match status" value="1"/>
</dbReference>
<dbReference type="STRING" id="472175.EL18_01385"/>
<sequence>MYNPSYVRKVWRKREAEENRKRLEQERALAERRKLAETARKFEMERRVAEEAAQISRILKARVEEEGGSLKDLSKNQIRSRRAFIRRELAEGNMFEPVKNIIQRVAEEHGLCIGDLVGRSRCRKLVAVRQKAIREVHQTRPDLSYVQIGRAFNRDHTTVLHAIRKGEK</sequence>
<dbReference type="GO" id="GO:0005524">
    <property type="term" value="F:ATP binding"/>
    <property type="evidence" value="ECO:0007669"/>
    <property type="project" value="InterPro"/>
</dbReference>
<evidence type="ECO:0000313" key="3">
    <source>
        <dbReference type="EMBL" id="KFB10354.1"/>
    </source>
</evidence>
<keyword evidence="1" id="KW-0175">Coiled coil</keyword>
<dbReference type="AlphaFoldDB" id="A0A084UBL8"/>
<dbReference type="Proteomes" id="UP000053675">
    <property type="component" value="Unassembled WGS sequence"/>
</dbReference>
<dbReference type="CDD" id="cd06571">
    <property type="entry name" value="Bac_DnaA_C"/>
    <property type="match status" value="1"/>
</dbReference>
<gene>
    <name evidence="3" type="primary">dnaA_1</name>
    <name evidence="3" type="ORF">EL18_01385</name>
</gene>
<dbReference type="SUPFAM" id="SSF48295">
    <property type="entry name" value="TrpR-like"/>
    <property type="match status" value="1"/>
</dbReference>